<evidence type="ECO:0008006" key="3">
    <source>
        <dbReference type="Google" id="ProtNLM"/>
    </source>
</evidence>
<reference evidence="1 2" key="1">
    <citation type="submission" date="2018-07" db="EMBL/GenBank/DDBJ databases">
        <title>Bacillus sp. YLB-04 draft genome sequence.</title>
        <authorList>
            <person name="Yu L."/>
            <person name="Tang X."/>
        </authorList>
    </citation>
    <scope>NUCLEOTIDE SEQUENCE [LARGE SCALE GENOMIC DNA]</scope>
    <source>
        <strain evidence="1 2">YLB-04</strain>
    </source>
</reference>
<keyword evidence="2" id="KW-1185">Reference proteome</keyword>
<name>A0A3D8GWA4_9BACI</name>
<dbReference type="OrthoDB" id="6636929at2"/>
<sequence>MNYKMNPIADLKNDFNGYTLASVTLGSSGEICILGVNEVPARIGGMFPPVQTKTSHNYKVIILGKEYKQEVKIKKQKWNYHFIQIIDENHILLACARAELYENGEYDRNAKVFDFEGNLIREFLLGDGIQDLYVTRENKIWTSYFDEGVFGNYGWDNPIGAYGLRAWDSDGKEIYTYRNDDPHFISDCYALNVAGEEDVWFYFYTEFELGRYKNGKLEYFQPDVEGSDGFIVYKEYFLFRGDYDDRDQYILYKVGPGNRLNKVTILTLADETDNLLTPSLLSCRGAEMLFVSDNKVYVLHLKDLLRERGYLES</sequence>
<organism evidence="1 2">
    <name type="scientific">Neobacillus piezotolerans</name>
    <dbReference type="NCBI Taxonomy" id="2259171"/>
    <lineage>
        <taxon>Bacteria</taxon>
        <taxon>Bacillati</taxon>
        <taxon>Bacillota</taxon>
        <taxon>Bacilli</taxon>
        <taxon>Bacillales</taxon>
        <taxon>Bacillaceae</taxon>
        <taxon>Neobacillus</taxon>
    </lineage>
</organism>
<dbReference type="EMBL" id="QNQT01000001">
    <property type="protein sequence ID" value="RDU38715.1"/>
    <property type="molecule type" value="Genomic_DNA"/>
</dbReference>
<dbReference type="RefSeq" id="WP_115450630.1">
    <property type="nucleotide sequence ID" value="NZ_QNQT01000001.1"/>
</dbReference>
<evidence type="ECO:0000313" key="2">
    <source>
        <dbReference type="Proteomes" id="UP000257144"/>
    </source>
</evidence>
<protein>
    <recommendedName>
        <fullName evidence="3">6-bladed beta-propeller</fullName>
    </recommendedName>
</protein>
<evidence type="ECO:0000313" key="1">
    <source>
        <dbReference type="EMBL" id="RDU38715.1"/>
    </source>
</evidence>
<dbReference type="Proteomes" id="UP000257144">
    <property type="component" value="Unassembled WGS sequence"/>
</dbReference>
<comment type="caution">
    <text evidence="1">The sequence shown here is derived from an EMBL/GenBank/DDBJ whole genome shotgun (WGS) entry which is preliminary data.</text>
</comment>
<dbReference type="AlphaFoldDB" id="A0A3D8GWA4"/>
<proteinExistence type="predicted"/>
<gene>
    <name evidence="1" type="ORF">DRW41_03920</name>
</gene>
<accession>A0A3D8GWA4</accession>